<protein>
    <recommendedName>
        <fullName evidence="3">Bacterial mobilisation domain-containing protein</fullName>
    </recommendedName>
</protein>
<evidence type="ECO:0008006" key="3">
    <source>
        <dbReference type="Google" id="ProtNLM"/>
    </source>
</evidence>
<dbReference type="EMBL" id="JANUBF010000024">
    <property type="protein sequence ID" value="MCS4037704.1"/>
    <property type="molecule type" value="Genomic_DNA"/>
</dbReference>
<reference evidence="1" key="1">
    <citation type="submission" date="2022-08" db="EMBL/GenBank/DDBJ databases">
        <title>Genomic Encyclopedia of Type Strains, Phase V (KMG-V): Genome sequencing to study the core and pangenomes of soil and plant-associated prokaryotes.</title>
        <authorList>
            <person name="Whitman W."/>
        </authorList>
    </citation>
    <scope>NUCLEOTIDE SEQUENCE</scope>
    <source>
        <strain evidence="1">SP3012</strain>
    </source>
</reference>
<dbReference type="Pfam" id="PF21983">
    <property type="entry name" value="NikA-like"/>
    <property type="match status" value="1"/>
</dbReference>
<dbReference type="Proteomes" id="UP001155040">
    <property type="component" value="Unassembled WGS sequence"/>
</dbReference>
<evidence type="ECO:0000313" key="2">
    <source>
        <dbReference type="Proteomes" id="UP001155040"/>
    </source>
</evidence>
<accession>A0A9X2ZE03</accession>
<organism evidence="1 2">
    <name type="scientific">Salinibacter ruber</name>
    <dbReference type="NCBI Taxonomy" id="146919"/>
    <lineage>
        <taxon>Bacteria</taxon>
        <taxon>Pseudomonadati</taxon>
        <taxon>Rhodothermota</taxon>
        <taxon>Rhodothermia</taxon>
        <taxon>Rhodothermales</taxon>
        <taxon>Salinibacteraceae</taxon>
        <taxon>Salinibacter</taxon>
    </lineage>
</organism>
<comment type="caution">
    <text evidence="1">The sequence shown here is derived from an EMBL/GenBank/DDBJ whole genome shotgun (WGS) entry which is preliminary data.</text>
</comment>
<name>A0A9X2ZE03_9BACT</name>
<proteinExistence type="predicted"/>
<evidence type="ECO:0000313" key="1">
    <source>
        <dbReference type="EMBL" id="MCS4037704.1"/>
    </source>
</evidence>
<sequence>MSEYLRRSALGGEPVRSDAKKKAVRQLSAAGNALNRLVEAAREEKIGSVEGLEETLEAIREAIARL</sequence>
<dbReference type="InterPro" id="IPR053842">
    <property type="entry name" value="NikA-like"/>
</dbReference>
<gene>
    <name evidence="1" type="ORF">GGQ01_002791</name>
</gene>
<dbReference type="AlphaFoldDB" id="A0A9X2ZE03"/>